<sequence>MGCQTIASTSKDTLTASPLSFISFLGVGVPGFGFFLAILQMASLQSQLPAAKDLQDRILAIAKATELEVFGTSVPQALGDPTLLALSRDLDLVSLWGGCGAIVAVARGRGCNGVVFDIKQSPDQDFTKPAGFRHGLELVFRLKPWGLLTTEPECSSFVFANTSGTGRRKDNPAGNESVKCVQRGNLFAREAVFFLLVALCRSVHCMLEQPPGSLMWVYLKEVLDQLAFLMHDAIGHRCAYTKELNPNVFYKPYKFRASWQWQPDALQRCTCLPQMHQPLMIKGADGRVTGHKKHLKESAMYPLGLAQDLFAAWRSAPHHYQELTLASVQKKNKRTKATSEVDDGPWGNAVQEASTPSATGSGILGSSKQGPVISQMVNQKPNFLAVAVSKKRPRPAVAASGPWGNLEHNVSSVVNGSVERACKPKRACNGPWSTQQLQGAITVPRPAPRLSSARGSGNNSSGPWGNLAASTPKGKKLELSTGPWSSA</sequence>
<keyword evidence="2" id="KW-0812">Transmembrane</keyword>
<evidence type="ECO:0000256" key="2">
    <source>
        <dbReference type="SAM" id="Phobius"/>
    </source>
</evidence>
<organism evidence="3 4">
    <name type="scientific">Polarella glacialis</name>
    <name type="common">Dinoflagellate</name>
    <dbReference type="NCBI Taxonomy" id="89957"/>
    <lineage>
        <taxon>Eukaryota</taxon>
        <taxon>Sar</taxon>
        <taxon>Alveolata</taxon>
        <taxon>Dinophyceae</taxon>
        <taxon>Suessiales</taxon>
        <taxon>Suessiaceae</taxon>
        <taxon>Polarella</taxon>
    </lineage>
</organism>
<dbReference type="Proteomes" id="UP000626109">
    <property type="component" value="Unassembled WGS sequence"/>
</dbReference>
<evidence type="ECO:0000313" key="3">
    <source>
        <dbReference type="EMBL" id="CAE8667798.1"/>
    </source>
</evidence>
<keyword evidence="2" id="KW-0472">Membrane</keyword>
<accession>A0A813J4H8</accession>
<keyword evidence="2" id="KW-1133">Transmembrane helix</keyword>
<gene>
    <name evidence="3" type="ORF">PGLA2088_LOCUS16716</name>
</gene>
<feature type="region of interest" description="Disordered" evidence="1">
    <location>
        <begin position="334"/>
        <end position="367"/>
    </location>
</feature>
<feature type="transmembrane region" description="Helical" evidence="2">
    <location>
        <begin position="19"/>
        <end position="39"/>
    </location>
</feature>
<name>A0A813J4H8_POLGL</name>
<protein>
    <submittedName>
        <fullName evidence="3">Uncharacterized protein</fullName>
    </submittedName>
</protein>
<reference evidence="3" key="1">
    <citation type="submission" date="2021-02" db="EMBL/GenBank/DDBJ databases">
        <authorList>
            <person name="Dougan E. K."/>
            <person name="Rhodes N."/>
            <person name="Thang M."/>
            <person name="Chan C."/>
        </authorList>
    </citation>
    <scope>NUCLEOTIDE SEQUENCE</scope>
</reference>
<evidence type="ECO:0000313" key="4">
    <source>
        <dbReference type="Proteomes" id="UP000626109"/>
    </source>
</evidence>
<evidence type="ECO:0000256" key="1">
    <source>
        <dbReference type="SAM" id="MobiDB-lite"/>
    </source>
</evidence>
<feature type="compositionally biased region" description="Low complexity" evidence="1">
    <location>
        <begin position="455"/>
        <end position="466"/>
    </location>
</feature>
<feature type="compositionally biased region" description="Polar residues" evidence="1">
    <location>
        <begin position="351"/>
        <end position="367"/>
    </location>
</feature>
<comment type="caution">
    <text evidence="3">The sequence shown here is derived from an EMBL/GenBank/DDBJ whole genome shotgun (WGS) entry which is preliminary data.</text>
</comment>
<proteinExistence type="predicted"/>
<dbReference type="AlphaFoldDB" id="A0A813J4H8"/>
<dbReference type="EMBL" id="CAJNNW010021358">
    <property type="protein sequence ID" value="CAE8667798.1"/>
    <property type="molecule type" value="Genomic_DNA"/>
</dbReference>
<feature type="region of interest" description="Disordered" evidence="1">
    <location>
        <begin position="440"/>
        <end position="487"/>
    </location>
</feature>